<reference evidence="1" key="1">
    <citation type="submission" date="2014-12" db="EMBL/GenBank/DDBJ databases">
        <title>Insight into the proteome of Arion vulgaris.</title>
        <authorList>
            <person name="Aradska J."/>
            <person name="Bulat T."/>
            <person name="Smidak R."/>
            <person name="Sarate P."/>
            <person name="Gangsoo J."/>
            <person name="Sialana F."/>
            <person name="Bilban M."/>
            <person name="Lubec G."/>
        </authorList>
    </citation>
    <scope>NUCLEOTIDE SEQUENCE</scope>
    <source>
        <tissue evidence="1">Skin</tissue>
    </source>
</reference>
<accession>A0A0B7AR81</accession>
<evidence type="ECO:0000313" key="1">
    <source>
        <dbReference type="EMBL" id="CEK82481.1"/>
    </source>
</evidence>
<feature type="non-terminal residue" evidence="1">
    <location>
        <position position="103"/>
    </location>
</feature>
<proteinExistence type="predicted"/>
<protein>
    <submittedName>
        <fullName evidence="1">Uncharacterized protein</fullName>
    </submittedName>
</protein>
<name>A0A0B7AR81_9EUPU</name>
<organism evidence="1">
    <name type="scientific">Arion vulgaris</name>
    <dbReference type="NCBI Taxonomy" id="1028688"/>
    <lineage>
        <taxon>Eukaryota</taxon>
        <taxon>Metazoa</taxon>
        <taxon>Spiralia</taxon>
        <taxon>Lophotrochozoa</taxon>
        <taxon>Mollusca</taxon>
        <taxon>Gastropoda</taxon>
        <taxon>Heterobranchia</taxon>
        <taxon>Euthyneura</taxon>
        <taxon>Panpulmonata</taxon>
        <taxon>Eupulmonata</taxon>
        <taxon>Stylommatophora</taxon>
        <taxon>Helicina</taxon>
        <taxon>Arionoidea</taxon>
        <taxon>Arionidae</taxon>
        <taxon>Arion</taxon>
    </lineage>
</organism>
<dbReference type="AlphaFoldDB" id="A0A0B7AR81"/>
<dbReference type="EMBL" id="HACG01035616">
    <property type="protein sequence ID" value="CEK82481.1"/>
    <property type="molecule type" value="Transcribed_RNA"/>
</dbReference>
<sequence>MLHRLKSVMLKHQLSQVSRVNPTRPVNITNIILLQTIIIQYCTSCCRETTLDKITHLTVADRYLVHMNAKIETERLLFIRANQKKLCIDDYNHLKDTIMNIVK</sequence>
<gene>
    <name evidence="1" type="primary">ORF131729</name>
</gene>